<gene>
    <name evidence="1" type="ORF">O2N63_17100</name>
</gene>
<dbReference type="RefSeq" id="WP_271055522.1">
    <property type="nucleotide sequence ID" value="NZ_JAQIIO010000017.1"/>
</dbReference>
<comment type="caution">
    <text evidence="1">The sequence shown here is derived from an EMBL/GenBank/DDBJ whole genome shotgun (WGS) entry which is preliminary data.</text>
</comment>
<sequence length="52" mass="6019">MFEFDWMDFVIKRNIGILIIRTFSGHHLLDNPVHIYCKTLGSLRAANSKEAV</sequence>
<keyword evidence="2" id="KW-1185">Reference proteome</keyword>
<name>A0ABT4W5P4_9RHOB</name>
<protein>
    <submittedName>
        <fullName evidence="1">Uncharacterized protein</fullName>
    </submittedName>
</protein>
<dbReference type="Proteomes" id="UP001528040">
    <property type="component" value="Unassembled WGS sequence"/>
</dbReference>
<reference evidence="1 2" key="1">
    <citation type="submission" date="2023-01" db="EMBL/GenBank/DDBJ databases">
        <authorList>
            <person name="Yoon J.-W."/>
        </authorList>
    </citation>
    <scope>NUCLEOTIDE SEQUENCE [LARGE SCALE GENOMIC DNA]</scope>
    <source>
        <strain evidence="1 2">KMU-50</strain>
    </source>
</reference>
<dbReference type="EMBL" id="JAQIIO010000017">
    <property type="protein sequence ID" value="MDA5095811.1"/>
    <property type="molecule type" value="Genomic_DNA"/>
</dbReference>
<evidence type="ECO:0000313" key="2">
    <source>
        <dbReference type="Proteomes" id="UP001528040"/>
    </source>
</evidence>
<evidence type="ECO:0000313" key="1">
    <source>
        <dbReference type="EMBL" id="MDA5095811.1"/>
    </source>
</evidence>
<proteinExistence type="predicted"/>
<organism evidence="1 2">
    <name type="scientific">Aliiroseovarius salicola</name>
    <dbReference type="NCBI Taxonomy" id="3009082"/>
    <lineage>
        <taxon>Bacteria</taxon>
        <taxon>Pseudomonadati</taxon>
        <taxon>Pseudomonadota</taxon>
        <taxon>Alphaproteobacteria</taxon>
        <taxon>Rhodobacterales</taxon>
        <taxon>Paracoccaceae</taxon>
        <taxon>Aliiroseovarius</taxon>
    </lineage>
</organism>
<accession>A0ABT4W5P4</accession>